<reference evidence="3 4" key="1">
    <citation type="submission" date="2016-10" db="EMBL/GenBank/DDBJ databases">
        <authorList>
            <person name="de Groot N.N."/>
        </authorList>
    </citation>
    <scope>NUCLEOTIDE SEQUENCE [LARGE SCALE GENOMIC DNA]</scope>
    <source>
        <strain evidence="3 4">CGMCC 1.10434</strain>
    </source>
</reference>
<evidence type="ECO:0000259" key="1">
    <source>
        <dbReference type="Pfam" id="PF01408"/>
    </source>
</evidence>
<dbReference type="EMBL" id="FODJ01000010">
    <property type="protein sequence ID" value="SEO62957.1"/>
    <property type="molecule type" value="Genomic_DNA"/>
</dbReference>
<name>A0A1H8R9I1_9BACI</name>
<dbReference type="InterPro" id="IPR036291">
    <property type="entry name" value="NAD(P)-bd_dom_sf"/>
</dbReference>
<dbReference type="InterPro" id="IPR000683">
    <property type="entry name" value="Gfo/Idh/MocA-like_OxRdtase_N"/>
</dbReference>
<dbReference type="SUPFAM" id="SSF55347">
    <property type="entry name" value="Glyceraldehyde-3-phosphate dehydrogenase-like, C-terminal domain"/>
    <property type="match status" value="1"/>
</dbReference>
<dbReference type="InterPro" id="IPR052515">
    <property type="entry name" value="Gfo/Idh/MocA_Oxidoreductase"/>
</dbReference>
<dbReference type="PANTHER" id="PTHR43249:SF1">
    <property type="entry name" value="D-GLUCOSIDE 3-DEHYDROGENASE"/>
    <property type="match status" value="1"/>
</dbReference>
<dbReference type="GO" id="GO:0000166">
    <property type="term" value="F:nucleotide binding"/>
    <property type="evidence" value="ECO:0007669"/>
    <property type="project" value="InterPro"/>
</dbReference>
<dbReference type="Gene3D" id="3.30.360.10">
    <property type="entry name" value="Dihydrodipicolinate Reductase, domain 2"/>
    <property type="match status" value="1"/>
</dbReference>
<feature type="domain" description="Gfo/Idh/MocA-like oxidoreductase N-terminal" evidence="1">
    <location>
        <begin position="4"/>
        <end position="125"/>
    </location>
</feature>
<protein>
    <submittedName>
        <fullName evidence="3">Predicted dehydrogenase</fullName>
    </submittedName>
</protein>
<accession>A0A1H8R9I1</accession>
<dbReference type="SUPFAM" id="SSF51735">
    <property type="entry name" value="NAD(P)-binding Rossmann-fold domains"/>
    <property type="match status" value="1"/>
</dbReference>
<dbReference type="Pfam" id="PF01408">
    <property type="entry name" value="GFO_IDH_MocA"/>
    <property type="match status" value="1"/>
</dbReference>
<dbReference type="InterPro" id="IPR055170">
    <property type="entry name" value="GFO_IDH_MocA-like_dom"/>
</dbReference>
<evidence type="ECO:0000259" key="2">
    <source>
        <dbReference type="Pfam" id="PF22725"/>
    </source>
</evidence>
<gene>
    <name evidence="3" type="ORF">SAMN04488134_1103</name>
</gene>
<proteinExistence type="predicted"/>
<dbReference type="PANTHER" id="PTHR43249">
    <property type="entry name" value="UDP-N-ACETYL-2-AMINO-2-DEOXY-D-GLUCURONATE OXIDASE"/>
    <property type="match status" value="1"/>
</dbReference>
<dbReference type="Proteomes" id="UP000199300">
    <property type="component" value="Unassembled WGS sequence"/>
</dbReference>
<evidence type="ECO:0000313" key="3">
    <source>
        <dbReference type="EMBL" id="SEO62957.1"/>
    </source>
</evidence>
<evidence type="ECO:0000313" key="4">
    <source>
        <dbReference type="Proteomes" id="UP000199300"/>
    </source>
</evidence>
<sequence>MKALKIAIVGCGFIAQKHIETLNRLSDSFEIQALVDHDTLKLENAKQLLADQEGVLLYQDYNDMLNTEDIDIVLITTPSFLHGQMALDAIEAGKHVMVEKPLALSSKEIALISEGALKKSKKVLVCHQMRYRPLFRKLKNLTRNEQILGKPLMASASILINRPKSYYDQAAWKGTWLYDGGMLINQGLHVIDLLIWLFGDLDWIYGKSVNCTPWKETDDVALGMMKFNNGAVGNLAATIQTKPHNIGYRLDLIYSHATFSISGNALNQLDHFFIENQPFTSSKLDALVNDLDDRYYMYQDFYQSLTDDRHQSVIDLQGAKKVIDVINGFYQSDQANQILKFS</sequence>
<dbReference type="Pfam" id="PF22725">
    <property type="entry name" value="GFO_IDH_MocA_C3"/>
    <property type="match status" value="1"/>
</dbReference>
<dbReference type="STRING" id="872970.SAMN04488134_1103"/>
<feature type="domain" description="GFO/IDH/MocA-like oxidoreductase" evidence="2">
    <location>
        <begin position="135"/>
        <end position="258"/>
    </location>
</feature>
<dbReference type="Gene3D" id="3.40.50.720">
    <property type="entry name" value="NAD(P)-binding Rossmann-like Domain"/>
    <property type="match status" value="1"/>
</dbReference>
<dbReference type="OrthoDB" id="9815825at2"/>
<dbReference type="RefSeq" id="WP_091498998.1">
    <property type="nucleotide sequence ID" value="NZ_FODJ01000010.1"/>
</dbReference>
<keyword evidence="4" id="KW-1185">Reference proteome</keyword>
<dbReference type="AlphaFoldDB" id="A0A1H8R9I1"/>
<organism evidence="3 4">
    <name type="scientific">Amphibacillus marinus</name>
    <dbReference type="NCBI Taxonomy" id="872970"/>
    <lineage>
        <taxon>Bacteria</taxon>
        <taxon>Bacillati</taxon>
        <taxon>Bacillota</taxon>
        <taxon>Bacilli</taxon>
        <taxon>Bacillales</taxon>
        <taxon>Bacillaceae</taxon>
        <taxon>Amphibacillus</taxon>
    </lineage>
</organism>